<name>A0A074M9Q2_ERYLO</name>
<dbReference type="RefSeq" id="WP_051699353.1">
    <property type="nucleotide sequence ID" value="NZ_JMIW01000009.1"/>
</dbReference>
<dbReference type="AlphaFoldDB" id="A0A074M9Q2"/>
<feature type="domain" description="Putative DNA-binding" evidence="1">
    <location>
        <begin position="7"/>
        <end position="91"/>
    </location>
</feature>
<proteinExistence type="predicted"/>
<dbReference type="OrthoDB" id="343356at2"/>
<dbReference type="EMBL" id="JMIW01000009">
    <property type="protein sequence ID" value="KEO88548.1"/>
    <property type="molecule type" value="Genomic_DNA"/>
</dbReference>
<dbReference type="InterPro" id="IPR018640">
    <property type="entry name" value="DUF2063"/>
</dbReference>
<protein>
    <recommendedName>
        <fullName evidence="1">Putative DNA-binding domain-containing protein</fullName>
    </recommendedName>
</protein>
<evidence type="ECO:0000313" key="3">
    <source>
        <dbReference type="Proteomes" id="UP000027647"/>
    </source>
</evidence>
<comment type="caution">
    <text evidence="2">The sequence shown here is derived from an EMBL/GenBank/DDBJ whole genome shotgun (WGS) entry which is preliminary data.</text>
</comment>
<dbReference type="Pfam" id="PF09836">
    <property type="entry name" value="DUF2063"/>
    <property type="match status" value="1"/>
</dbReference>
<evidence type="ECO:0000259" key="1">
    <source>
        <dbReference type="Pfam" id="PF09836"/>
    </source>
</evidence>
<dbReference type="STRING" id="1044.EH31_16445"/>
<gene>
    <name evidence="2" type="ORF">EH31_16445</name>
</gene>
<sequence>MSTLAERQDAFLASILDEGAPLPSGWGNSQAAGMAVYRGNYRGALMSALAETYERTALLLGPKEFAQGCINHAIAHPPSGWTIDEAGEGFDETCTKLFPDRLEVAELAWVEWSMLELATAPDVQPFKPQDFAAASAQFGDEDWGTLRLQFQPRARARLVNHDLETLWQTIGNGDAVSDTKLEAPATCLVSRDGERPTFTLLDADHADAFAAMQDGANYGDLIAVLLGQNDDPAPEDIQAAAMRAGAMLGAWLNEGLVTAINP</sequence>
<accession>A0A074M9Q2</accession>
<dbReference type="Proteomes" id="UP000027647">
    <property type="component" value="Unassembled WGS sequence"/>
</dbReference>
<keyword evidence="3" id="KW-1185">Reference proteome</keyword>
<evidence type="ECO:0000313" key="2">
    <source>
        <dbReference type="EMBL" id="KEO88548.1"/>
    </source>
</evidence>
<reference evidence="2 3" key="1">
    <citation type="submission" date="2014-04" db="EMBL/GenBank/DDBJ databases">
        <title>A comprehensive comparison of genomes of Erythrobacter spp. strains.</title>
        <authorList>
            <person name="Zheng Q."/>
        </authorList>
    </citation>
    <scope>NUCLEOTIDE SEQUENCE [LARGE SCALE GENOMIC DNA]</scope>
    <source>
        <strain evidence="2 3">DSM 6997</strain>
    </source>
</reference>
<organism evidence="2 3">
    <name type="scientific">Erythrobacter longus</name>
    <dbReference type="NCBI Taxonomy" id="1044"/>
    <lineage>
        <taxon>Bacteria</taxon>
        <taxon>Pseudomonadati</taxon>
        <taxon>Pseudomonadota</taxon>
        <taxon>Alphaproteobacteria</taxon>
        <taxon>Sphingomonadales</taxon>
        <taxon>Erythrobacteraceae</taxon>
        <taxon>Erythrobacter/Porphyrobacter group</taxon>
        <taxon>Erythrobacter</taxon>
    </lineage>
</organism>
<dbReference type="eggNOG" id="COG3219">
    <property type="taxonomic scope" value="Bacteria"/>
</dbReference>